<dbReference type="Pfam" id="PF04043">
    <property type="entry name" value="PMEI"/>
    <property type="match status" value="1"/>
</dbReference>
<name>A0A3B6PR01_WHEAT</name>
<dbReference type="STRING" id="4565.A0A3B6PR01"/>
<dbReference type="SUPFAM" id="SSF101148">
    <property type="entry name" value="Plant invertase/pectin methylesterase inhibitor"/>
    <property type="match status" value="1"/>
</dbReference>
<dbReference type="Gramene" id="TraesCLE_scaffold_016964_01G000100.1">
    <property type="protein sequence ID" value="TraesCLE_scaffold_016964_01G000100.1"/>
    <property type="gene ID" value="TraesCLE_scaffold_016964_01G000100"/>
</dbReference>
<dbReference type="Gramene" id="TraesARI6B03G03535960.1">
    <property type="protein sequence ID" value="TraesARI6B03G03535960.1.CDS1"/>
    <property type="gene ID" value="TraesARI6B03G03535960"/>
</dbReference>
<keyword evidence="1 4" id="KW-0732">Signal</keyword>
<dbReference type="Gene3D" id="1.20.140.40">
    <property type="entry name" value="Invertase/pectin methylesterase inhibitor family protein"/>
    <property type="match status" value="1"/>
</dbReference>
<keyword evidence="2" id="KW-1015">Disulfide bond</keyword>
<gene>
    <name evidence="6" type="primary">LOC123134424</name>
</gene>
<dbReference type="InterPro" id="IPR006501">
    <property type="entry name" value="Pectinesterase_inhib_dom"/>
</dbReference>
<dbReference type="Gramene" id="TraesROB_scaffold_056650_01G000100.1">
    <property type="protein sequence ID" value="TraesROB_scaffold_056650_01G000100.1"/>
    <property type="gene ID" value="TraesROB_scaffold_056650_01G000100"/>
</dbReference>
<dbReference type="Gramene" id="TraesKAR6B01G0361330.1">
    <property type="protein sequence ID" value="cds.TraesKAR6B01G0361330.1"/>
    <property type="gene ID" value="TraesKAR6B01G0361330"/>
</dbReference>
<dbReference type="Gramene" id="TraesCAD_scaffold_021331_01G000100.1">
    <property type="protein sequence ID" value="TraesCAD_scaffold_021331_01G000100.1"/>
    <property type="gene ID" value="TraesCAD_scaffold_021331_01G000100"/>
</dbReference>
<dbReference type="KEGG" id="taes:123134424"/>
<organism evidence="6">
    <name type="scientific">Triticum aestivum</name>
    <name type="common">Wheat</name>
    <dbReference type="NCBI Taxonomy" id="4565"/>
    <lineage>
        <taxon>Eukaryota</taxon>
        <taxon>Viridiplantae</taxon>
        <taxon>Streptophyta</taxon>
        <taxon>Embryophyta</taxon>
        <taxon>Tracheophyta</taxon>
        <taxon>Spermatophyta</taxon>
        <taxon>Magnoliopsida</taxon>
        <taxon>Liliopsida</taxon>
        <taxon>Poales</taxon>
        <taxon>Poaceae</taxon>
        <taxon>BOP clade</taxon>
        <taxon>Pooideae</taxon>
        <taxon>Triticodae</taxon>
        <taxon>Triticeae</taxon>
        <taxon>Triticinae</taxon>
        <taxon>Triticum</taxon>
    </lineage>
</organism>
<dbReference type="Gramene" id="TraesNOR6B03G03612120.1">
    <property type="protein sequence ID" value="TraesNOR6B03G03612120.1.CDS1"/>
    <property type="gene ID" value="TraesNOR6B03G03612120"/>
</dbReference>
<feature type="domain" description="Pectinesterase inhibitor" evidence="5">
    <location>
        <begin position="24"/>
        <end position="175"/>
    </location>
</feature>
<dbReference type="Proteomes" id="UP000019116">
    <property type="component" value="Chromosome 6B"/>
</dbReference>
<dbReference type="Gramene" id="TraesCS6B03G0887100.1">
    <property type="protein sequence ID" value="TraesCS6B03G0887100.1.CDS1"/>
    <property type="gene ID" value="TraesCS6B03G0887100"/>
</dbReference>
<protein>
    <recommendedName>
        <fullName evidence="5">Pectinesterase inhibitor domain-containing protein</fullName>
    </recommendedName>
</protein>
<dbReference type="InterPro" id="IPR034088">
    <property type="entry name" value="Pla_a_1-like"/>
</dbReference>
<dbReference type="EnsemblPlants" id="TraesCS6B02G309700.1">
    <property type="protein sequence ID" value="TraesCS6B02G309700.1.cds1"/>
    <property type="gene ID" value="TraesCS6B02G309700"/>
</dbReference>
<dbReference type="PANTHER" id="PTHR35357:SF13">
    <property type="entry name" value="OS02G0537100 PROTEIN"/>
    <property type="match status" value="1"/>
</dbReference>
<evidence type="ECO:0000313" key="7">
    <source>
        <dbReference type="Proteomes" id="UP000019116"/>
    </source>
</evidence>
<reference evidence="6" key="2">
    <citation type="submission" date="2018-10" db="UniProtKB">
        <authorList>
            <consortium name="EnsemblPlants"/>
        </authorList>
    </citation>
    <scope>IDENTIFICATION</scope>
</reference>
<dbReference type="Gramene" id="TraesRN6B0100867700.1">
    <property type="protein sequence ID" value="TraesRN6B0100867700.1"/>
    <property type="gene ID" value="TraesRN6B0100867700"/>
</dbReference>
<dbReference type="RefSeq" id="XP_044409617.1">
    <property type="nucleotide sequence ID" value="XM_044553682.1"/>
</dbReference>
<evidence type="ECO:0000259" key="5">
    <source>
        <dbReference type="SMART" id="SM00856"/>
    </source>
</evidence>
<dbReference type="Gramene" id="TraesJAG6B03G03565420.1">
    <property type="protein sequence ID" value="TraesJAG6B03G03565420.1.CDS1"/>
    <property type="gene ID" value="TraesJAG6B03G03565420"/>
</dbReference>
<evidence type="ECO:0000256" key="3">
    <source>
        <dbReference type="ARBA" id="ARBA00038471"/>
    </source>
</evidence>
<dbReference type="Gramene" id="TraesWEE_scaffold_026948_01G000100.1">
    <property type="protein sequence ID" value="TraesWEE_scaffold_026948_01G000100.1"/>
    <property type="gene ID" value="TraesWEE_scaffold_026948_01G000100"/>
</dbReference>
<dbReference type="Gramene" id="TraesSTA6B03G03565880.1">
    <property type="protein sequence ID" value="TraesSTA6B03G03565880.1.CDS1"/>
    <property type="gene ID" value="TraesSTA6B03G03565880"/>
</dbReference>
<dbReference type="Gramene" id="TraesJUL6B03G03606450.1">
    <property type="protein sequence ID" value="TraesJUL6B03G03606450.1.CDS1"/>
    <property type="gene ID" value="TraesJUL6B03G03606450"/>
</dbReference>
<evidence type="ECO:0000256" key="4">
    <source>
        <dbReference type="SAM" id="SignalP"/>
    </source>
</evidence>
<dbReference type="Gramene" id="TraesCS6B02G309700.1">
    <property type="protein sequence ID" value="TraesCS6B02G309700.1.cds1"/>
    <property type="gene ID" value="TraesCS6B02G309700"/>
</dbReference>
<evidence type="ECO:0000313" key="6">
    <source>
        <dbReference type="EnsemblPlants" id="TraesCS6B02G309700.1.cds1"/>
    </source>
</evidence>
<reference evidence="6" key="1">
    <citation type="submission" date="2018-08" db="EMBL/GenBank/DDBJ databases">
        <authorList>
            <person name="Rossello M."/>
        </authorList>
    </citation>
    <scope>NUCLEOTIDE SEQUENCE [LARGE SCALE GENOMIC DNA]</scope>
    <source>
        <strain evidence="6">cv. Chinese Spring</strain>
    </source>
</reference>
<proteinExistence type="inferred from homology"/>
<accession>A0A3B6PR01</accession>
<feature type="signal peptide" evidence="4">
    <location>
        <begin position="1"/>
        <end position="27"/>
    </location>
</feature>
<sequence>MKASTARLLAAAALTVILALASGVANATVVTTCKAAAGSDGRVDYDFCVSELGKHHDSPSADTWGLAKVAALTGVVDADNAVYDIKDLLAKHGTDARAQAALGQCQELYDSMGYAFAEAQDDINNRDYAAGKEKAGEAASLAHRCDDAFAQAGVPSPVTQHTSYSVQIAVVCTAITNLIQ</sequence>
<comment type="similarity">
    <text evidence="3">Belongs to the PMEI family.</text>
</comment>
<dbReference type="CDD" id="cd15795">
    <property type="entry name" value="PMEI-Pla_a_1_like"/>
    <property type="match status" value="1"/>
</dbReference>
<dbReference type="Gramene" id="TraesPARA_EIv1.0_2080280.1">
    <property type="protein sequence ID" value="TraesPARA_EIv1.0_2080280.1.CDS1"/>
    <property type="gene ID" value="TraesPARA_EIv1.0_2080280"/>
</dbReference>
<dbReference type="OrthoDB" id="651917at2759"/>
<dbReference type="SMR" id="A0A3B6PR01"/>
<dbReference type="InterPro" id="IPR035513">
    <property type="entry name" value="Invertase/methylesterase_inhib"/>
</dbReference>
<dbReference type="Gramene" id="TraesLAC6B03G03530740.1">
    <property type="protein sequence ID" value="TraesLAC6B03G03530740.1.CDS1"/>
    <property type="gene ID" value="TraesLAC6B03G03530740"/>
</dbReference>
<dbReference type="NCBIfam" id="TIGR01614">
    <property type="entry name" value="PME_inhib"/>
    <property type="match status" value="1"/>
</dbReference>
<evidence type="ECO:0000256" key="2">
    <source>
        <dbReference type="ARBA" id="ARBA00023157"/>
    </source>
</evidence>
<dbReference type="Gramene" id="TraesMAC6B03G03575380.1">
    <property type="protein sequence ID" value="TraesMAC6B03G03575380.1.CDS1"/>
    <property type="gene ID" value="TraesMAC6B03G03575380"/>
</dbReference>
<dbReference type="AlphaFoldDB" id="A0A3B6PR01"/>
<dbReference type="SMART" id="SM00856">
    <property type="entry name" value="PMEI"/>
    <property type="match status" value="1"/>
</dbReference>
<dbReference type="GeneID" id="123134424"/>
<dbReference type="Gramene" id="TraesSYM6B03G03518080.1">
    <property type="protein sequence ID" value="TraesSYM6B03G03518080.1.CDS1"/>
    <property type="gene ID" value="TraesSYM6B03G03518080"/>
</dbReference>
<dbReference type="PANTHER" id="PTHR35357">
    <property type="entry name" value="OS02G0537100 PROTEIN"/>
    <property type="match status" value="1"/>
</dbReference>
<dbReference type="OMA" id="VAQHSSY"/>
<feature type="chain" id="PRO_5043179061" description="Pectinesterase inhibitor domain-containing protein" evidence="4">
    <location>
        <begin position="28"/>
        <end position="180"/>
    </location>
</feature>
<evidence type="ECO:0000256" key="1">
    <source>
        <dbReference type="ARBA" id="ARBA00022729"/>
    </source>
</evidence>
<dbReference type="Gramene" id="TraesLDM6B03G03578020.1">
    <property type="protein sequence ID" value="TraesLDM6B03G03578020.1.CDS1"/>
    <property type="gene ID" value="TraesLDM6B03G03578020"/>
</dbReference>
<dbReference type="GO" id="GO:0004857">
    <property type="term" value="F:enzyme inhibitor activity"/>
    <property type="evidence" value="ECO:0007669"/>
    <property type="project" value="InterPro"/>
</dbReference>
<keyword evidence="7" id="KW-1185">Reference proteome</keyword>